<dbReference type="Proteomes" id="UP000635565">
    <property type="component" value="Unassembled WGS sequence"/>
</dbReference>
<dbReference type="EMBL" id="BNJJ01000009">
    <property type="protein sequence ID" value="GHO85665.1"/>
    <property type="molecule type" value="Genomic_DNA"/>
</dbReference>
<comment type="caution">
    <text evidence="2">The sequence shown here is derived from an EMBL/GenBank/DDBJ whole genome shotgun (WGS) entry which is preliminary data.</text>
</comment>
<gene>
    <name evidence="2" type="ORF">KSZ_36710</name>
</gene>
<evidence type="ECO:0000256" key="1">
    <source>
        <dbReference type="SAM" id="SignalP"/>
    </source>
</evidence>
<evidence type="ECO:0008006" key="4">
    <source>
        <dbReference type="Google" id="ProtNLM"/>
    </source>
</evidence>
<dbReference type="RefSeq" id="WP_201363298.1">
    <property type="nucleotide sequence ID" value="NZ_BNJJ01000009.1"/>
</dbReference>
<keyword evidence="1" id="KW-0732">Signal</keyword>
<keyword evidence="3" id="KW-1185">Reference proteome</keyword>
<accession>A0ABQ3VIQ3</accession>
<evidence type="ECO:0000313" key="2">
    <source>
        <dbReference type="EMBL" id="GHO85665.1"/>
    </source>
</evidence>
<evidence type="ECO:0000313" key="3">
    <source>
        <dbReference type="Proteomes" id="UP000635565"/>
    </source>
</evidence>
<sequence>MRKLHMLFAALMLCLLVSFTILPTMASAHSMSQTGSSGEKSFQHVPERLPILFATGSATTVVVNGGPTDINGLTLRIEQTAKYAIWFDGSVDFTNAGPNTTVSCSIVAEREKGGEFPLPGESSVNNDNTSGIRLGIDVKSVAFLQRGDQVEVHCTATQGQGGMLAITTNNMNNSVEFVPSPQILAIGNVVQE</sequence>
<organism evidence="2 3">
    <name type="scientific">Dictyobacter formicarum</name>
    <dbReference type="NCBI Taxonomy" id="2778368"/>
    <lineage>
        <taxon>Bacteria</taxon>
        <taxon>Bacillati</taxon>
        <taxon>Chloroflexota</taxon>
        <taxon>Ktedonobacteria</taxon>
        <taxon>Ktedonobacterales</taxon>
        <taxon>Dictyobacteraceae</taxon>
        <taxon>Dictyobacter</taxon>
    </lineage>
</organism>
<feature type="chain" id="PRO_5046734007" description="Cohesin domain-containing protein" evidence="1">
    <location>
        <begin position="27"/>
        <end position="192"/>
    </location>
</feature>
<feature type="signal peptide" evidence="1">
    <location>
        <begin position="1"/>
        <end position="26"/>
    </location>
</feature>
<name>A0ABQ3VIQ3_9CHLR</name>
<reference evidence="2 3" key="1">
    <citation type="journal article" date="2021" name="Int. J. Syst. Evol. Microbiol.">
        <title>Reticulibacter mediterranei gen. nov., sp. nov., within the new family Reticulibacteraceae fam. nov., and Ktedonospora formicarum gen. nov., sp. nov., Ktedonobacter robiniae sp. nov., Dictyobacter formicarum sp. nov. and Dictyobacter arantiisoli sp. nov., belonging to the class Ktedonobacteria.</title>
        <authorList>
            <person name="Yabe S."/>
            <person name="Zheng Y."/>
            <person name="Wang C.M."/>
            <person name="Sakai Y."/>
            <person name="Abe K."/>
            <person name="Yokota A."/>
            <person name="Donadio S."/>
            <person name="Cavaletti L."/>
            <person name="Monciardini P."/>
        </authorList>
    </citation>
    <scope>NUCLEOTIDE SEQUENCE [LARGE SCALE GENOMIC DNA]</scope>
    <source>
        <strain evidence="2 3">SOSP1-9</strain>
    </source>
</reference>
<protein>
    <recommendedName>
        <fullName evidence="4">Cohesin domain-containing protein</fullName>
    </recommendedName>
</protein>
<proteinExistence type="predicted"/>